<dbReference type="InParanoid" id="G0NKS9"/>
<gene>
    <name evidence="2" type="ORF">CAEBREN_15039</name>
</gene>
<evidence type="ECO:0000256" key="1">
    <source>
        <dbReference type="SAM" id="MobiDB-lite"/>
    </source>
</evidence>
<feature type="region of interest" description="Disordered" evidence="1">
    <location>
        <begin position="70"/>
        <end position="125"/>
    </location>
</feature>
<evidence type="ECO:0000313" key="2">
    <source>
        <dbReference type="EMBL" id="EGT33110.1"/>
    </source>
</evidence>
<reference evidence="3" key="1">
    <citation type="submission" date="2011-07" db="EMBL/GenBank/DDBJ databases">
        <authorList>
            <consortium name="Caenorhabditis brenneri Sequencing and Analysis Consortium"/>
            <person name="Wilson R.K."/>
        </authorList>
    </citation>
    <scope>NUCLEOTIDE SEQUENCE [LARGE SCALE GENOMIC DNA]</scope>
    <source>
        <strain evidence="3">PB2801</strain>
    </source>
</reference>
<protein>
    <submittedName>
        <fullName evidence="2">Uncharacterized protein</fullName>
    </submittedName>
</protein>
<evidence type="ECO:0000313" key="3">
    <source>
        <dbReference type="Proteomes" id="UP000008068"/>
    </source>
</evidence>
<organism evidence="3">
    <name type="scientific">Caenorhabditis brenneri</name>
    <name type="common">Nematode worm</name>
    <dbReference type="NCBI Taxonomy" id="135651"/>
    <lineage>
        <taxon>Eukaryota</taxon>
        <taxon>Metazoa</taxon>
        <taxon>Ecdysozoa</taxon>
        <taxon>Nematoda</taxon>
        <taxon>Chromadorea</taxon>
        <taxon>Rhabditida</taxon>
        <taxon>Rhabditina</taxon>
        <taxon>Rhabditomorpha</taxon>
        <taxon>Rhabditoidea</taxon>
        <taxon>Rhabditidae</taxon>
        <taxon>Peloderinae</taxon>
        <taxon>Caenorhabditis</taxon>
    </lineage>
</organism>
<dbReference type="HOGENOM" id="CLU_1994602_0_0_1"/>
<name>G0NKS9_CAEBE</name>
<dbReference type="EMBL" id="GL379902">
    <property type="protein sequence ID" value="EGT33110.1"/>
    <property type="molecule type" value="Genomic_DNA"/>
</dbReference>
<feature type="compositionally biased region" description="Basic residues" evidence="1">
    <location>
        <begin position="114"/>
        <end position="125"/>
    </location>
</feature>
<dbReference type="AlphaFoldDB" id="G0NKS9"/>
<accession>G0NKS9</accession>
<dbReference type="Proteomes" id="UP000008068">
    <property type="component" value="Unassembled WGS sequence"/>
</dbReference>
<sequence>MQRYVLRGVFPMKKDIATENESFRLSFQKKSLLRVLGQNGDSYQAAVLYFIKCSSVLHVFKLLGSTINRHGTSNVESPTIVRRQRQRGPGGAGIRPVVRRGRGGSGTPPVPRGGRSRGRGGRRKT</sequence>
<proteinExistence type="predicted"/>
<keyword evidence="3" id="KW-1185">Reference proteome</keyword>